<dbReference type="Proteomes" id="UP000324800">
    <property type="component" value="Unassembled WGS sequence"/>
</dbReference>
<evidence type="ECO:0000313" key="3">
    <source>
        <dbReference type="Proteomes" id="UP000324800"/>
    </source>
</evidence>
<accession>A0A5J4WQV1</accession>
<gene>
    <name evidence="2" type="ORF">EZS28_007155</name>
</gene>
<sequence>LFGIQQLEKVRVKTKSFRQLTPSAIWKQIMRQMLYWNENRALEQNQEISIRRTYNDMPSPNSGPRNQPPPGHGLYAQRNAAIPQSTISPPTLNTEQEIPGISNVLSKETIKDYMYRSMLK</sequence>
<feature type="non-terminal residue" evidence="2">
    <location>
        <position position="1"/>
    </location>
</feature>
<feature type="compositionally biased region" description="Polar residues" evidence="1">
    <location>
        <begin position="82"/>
        <end position="95"/>
    </location>
</feature>
<organism evidence="2 3">
    <name type="scientific">Streblomastix strix</name>
    <dbReference type="NCBI Taxonomy" id="222440"/>
    <lineage>
        <taxon>Eukaryota</taxon>
        <taxon>Metamonada</taxon>
        <taxon>Preaxostyla</taxon>
        <taxon>Oxymonadida</taxon>
        <taxon>Streblomastigidae</taxon>
        <taxon>Streblomastix</taxon>
    </lineage>
</organism>
<evidence type="ECO:0000313" key="2">
    <source>
        <dbReference type="EMBL" id="KAA6397311.1"/>
    </source>
</evidence>
<dbReference type="EMBL" id="SNRW01001207">
    <property type="protein sequence ID" value="KAA6397311.1"/>
    <property type="molecule type" value="Genomic_DNA"/>
</dbReference>
<protein>
    <submittedName>
        <fullName evidence="2">Uncharacterized protein</fullName>
    </submittedName>
</protein>
<evidence type="ECO:0000256" key="1">
    <source>
        <dbReference type="SAM" id="MobiDB-lite"/>
    </source>
</evidence>
<name>A0A5J4WQV1_9EUKA</name>
<reference evidence="2 3" key="1">
    <citation type="submission" date="2019-03" db="EMBL/GenBank/DDBJ databases">
        <title>Single cell metagenomics reveals metabolic interactions within the superorganism composed of flagellate Streblomastix strix and complex community of Bacteroidetes bacteria on its surface.</title>
        <authorList>
            <person name="Treitli S.C."/>
            <person name="Kolisko M."/>
            <person name="Husnik F."/>
            <person name="Keeling P."/>
            <person name="Hampl V."/>
        </authorList>
    </citation>
    <scope>NUCLEOTIDE SEQUENCE [LARGE SCALE GENOMIC DNA]</scope>
    <source>
        <strain evidence="2">ST1C</strain>
    </source>
</reference>
<proteinExistence type="predicted"/>
<feature type="compositionally biased region" description="Polar residues" evidence="1">
    <location>
        <begin position="56"/>
        <end position="65"/>
    </location>
</feature>
<feature type="region of interest" description="Disordered" evidence="1">
    <location>
        <begin position="53"/>
        <end position="95"/>
    </location>
</feature>
<dbReference type="AlphaFoldDB" id="A0A5J4WQV1"/>
<comment type="caution">
    <text evidence="2">The sequence shown here is derived from an EMBL/GenBank/DDBJ whole genome shotgun (WGS) entry which is preliminary data.</text>
</comment>